<dbReference type="FunFam" id="3.40.309.10:FF:000009">
    <property type="entry name" value="Aldehyde dehydrogenase A"/>
    <property type="match status" value="1"/>
</dbReference>
<dbReference type="Gene3D" id="3.40.309.10">
    <property type="entry name" value="Aldehyde Dehydrogenase, Chain A, domain 2"/>
    <property type="match status" value="1"/>
</dbReference>
<accession>A0AAE0TBF3</accession>
<comment type="caution">
    <text evidence="5">The sequence shown here is derived from an EMBL/GenBank/DDBJ whole genome shotgun (WGS) entry which is preliminary data.</text>
</comment>
<dbReference type="Gene3D" id="3.40.605.10">
    <property type="entry name" value="Aldehyde Dehydrogenase, Chain A, domain 1"/>
    <property type="match status" value="1"/>
</dbReference>
<gene>
    <name evidence="5" type="ORF">CHS0354_018529</name>
</gene>
<evidence type="ECO:0000313" key="6">
    <source>
        <dbReference type="Proteomes" id="UP001195483"/>
    </source>
</evidence>
<dbReference type="Proteomes" id="UP001195483">
    <property type="component" value="Unassembled WGS sequence"/>
</dbReference>
<dbReference type="EMBL" id="JAEAOA010001141">
    <property type="protein sequence ID" value="KAK3606933.1"/>
    <property type="molecule type" value="Genomic_DNA"/>
</dbReference>
<protein>
    <recommendedName>
        <fullName evidence="4">Aldehyde dehydrogenase domain-containing protein</fullName>
    </recommendedName>
</protein>
<dbReference type="PANTHER" id="PTHR11699">
    <property type="entry name" value="ALDEHYDE DEHYDROGENASE-RELATED"/>
    <property type="match status" value="1"/>
</dbReference>
<evidence type="ECO:0000259" key="4">
    <source>
        <dbReference type="Pfam" id="PF00171"/>
    </source>
</evidence>
<dbReference type="InterPro" id="IPR016161">
    <property type="entry name" value="Ald_DH/histidinol_DH"/>
</dbReference>
<dbReference type="PROSITE" id="PS00687">
    <property type="entry name" value="ALDEHYDE_DEHYDR_GLU"/>
    <property type="match status" value="1"/>
</dbReference>
<reference evidence="5" key="3">
    <citation type="submission" date="2023-05" db="EMBL/GenBank/DDBJ databases">
        <authorList>
            <person name="Smith C.H."/>
        </authorList>
    </citation>
    <scope>NUCLEOTIDE SEQUENCE</scope>
    <source>
        <strain evidence="5">CHS0354</strain>
        <tissue evidence="5">Mantle</tissue>
    </source>
</reference>
<feature type="domain" description="Aldehyde dehydrogenase" evidence="4">
    <location>
        <begin position="4"/>
        <end position="456"/>
    </location>
</feature>
<dbReference type="PROSITE" id="PS00070">
    <property type="entry name" value="ALDEHYDE_DEHYDR_CYS"/>
    <property type="match status" value="1"/>
</dbReference>
<keyword evidence="1 3" id="KW-0560">Oxidoreductase</keyword>
<reference evidence="5" key="2">
    <citation type="journal article" date="2021" name="Genome Biol. Evol.">
        <title>Developing a high-quality reference genome for a parasitic bivalve with doubly uniparental inheritance (Bivalvia: Unionida).</title>
        <authorList>
            <person name="Smith C.H."/>
        </authorList>
    </citation>
    <scope>NUCLEOTIDE SEQUENCE</scope>
    <source>
        <strain evidence="5">CHS0354</strain>
        <tissue evidence="5">Mantle</tissue>
    </source>
</reference>
<sequence>MYQKTVRLISPVNGELYAERPLINDDALDDALTLSRRVQTAWAKVPLNERIAYCRKALEHLKKHDTDIVKELAWQMGRPVRSGGENSPLEERFNYMSGIAGRALAPLTEEYSDRVRRYISRVPHGVVLVIAPWNYPYLTACNAIFPALISGNTVVLKHAVQTLLVGERLQQAFDASGIPAGVFQNLVLDHAQTEKIISSRRVNFVNFTGSVYAGQVIERAAAGQFIGVGLELGGKDPAYVCEDADIEKTAEMLIDGAFFNSGQCCCGIERIYAAKPVYEKFLEKCVSLTKSYVLGNPLEQATTIGPMAQARYAEGVRKQISAAVSAGARTLIDPALFPADKPGSAYVAPQIVVDVSHDMEIMTEENFGPVVGIMPVSSDAEAIKLMNDSHYGLTASVWTSDMARAERIGEELDTGTIFMNRCDYVDPALCWTGCKDTGRGVTMSEIGFHQLTRPKSHHLRKF</sequence>
<dbReference type="AlphaFoldDB" id="A0AAE0TBF3"/>
<reference evidence="5" key="1">
    <citation type="journal article" date="2021" name="Genome Biol. Evol.">
        <title>A High-Quality Reference Genome for a Parasitic Bivalve with Doubly Uniparental Inheritance (Bivalvia: Unionida).</title>
        <authorList>
            <person name="Smith C.H."/>
        </authorList>
    </citation>
    <scope>NUCLEOTIDE SEQUENCE</scope>
    <source>
        <strain evidence="5">CHS0354</strain>
    </source>
</reference>
<evidence type="ECO:0000256" key="1">
    <source>
        <dbReference type="ARBA" id="ARBA00023002"/>
    </source>
</evidence>
<name>A0AAE0TBF3_9BIVA</name>
<keyword evidence="6" id="KW-1185">Reference proteome</keyword>
<comment type="similarity">
    <text evidence="3">Belongs to the aldehyde dehydrogenase family.</text>
</comment>
<dbReference type="InterPro" id="IPR016163">
    <property type="entry name" value="Ald_DH_C"/>
</dbReference>
<dbReference type="Pfam" id="PF00171">
    <property type="entry name" value="Aldedh"/>
    <property type="match status" value="1"/>
</dbReference>
<dbReference type="GO" id="GO:0016620">
    <property type="term" value="F:oxidoreductase activity, acting on the aldehyde or oxo group of donors, NAD or NADP as acceptor"/>
    <property type="evidence" value="ECO:0007669"/>
    <property type="project" value="InterPro"/>
</dbReference>
<dbReference type="InterPro" id="IPR029510">
    <property type="entry name" value="Ald_DH_CS_GLU"/>
</dbReference>
<evidence type="ECO:0000256" key="3">
    <source>
        <dbReference type="RuleBase" id="RU003345"/>
    </source>
</evidence>
<feature type="active site" evidence="2">
    <location>
        <position position="231"/>
    </location>
</feature>
<evidence type="ECO:0000256" key="2">
    <source>
        <dbReference type="PROSITE-ProRule" id="PRU10007"/>
    </source>
</evidence>
<dbReference type="CDD" id="cd07102">
    <property type="entry name" value="ALDH_EDX86601"/>
    <property type="match status" value="1"/>
</dbReference>
<organism evidence="5 6">
    <name type="scientific">Potamilus streckersoni</name>
    <dbReference type="NCBI Taxonomy" id="2493646"/>
    <lineage>
        <taxon>Eukaryota</taxon>
        <taxon>Metazoa</taxon>
        <taxon>Spiralia</taxon>
        <taxon>Lophotrochozoa</taxon>
        <taxon>Mollusca</taxon>
        <taxon>Bivalvia</taxon>
        <taxon>Autobranchia</taxon>
        <taxon>Heteroconchia</taxon>
        <taxon>Palaeoheterodonta</taxon>
        <taxon>Unionida</taxon>
        <taxon>Unionoidea</taxon>
        <taxon>Unionidae</taxon>
        <taxon>Ambleminae</taxon>
        <taxon>Lampsilini</taxon>
        <taxon>Potamilus</taxon>
    </lineage>
</organism>
<proteinExistence type="inferred from homology"/>
<dbReference type="SUPFAM" id="SSF53720">
    <property type="entry name" value="ALDH-like"/>
    <property type="match status" value="1"/>
</dbReference>
<dbReference type="InterPro" id="IPR016162">
    <property type="entry name" value="Ald_DH_N"/>
</dbReference>
<evidence type="ECO:0000313" key="5">
    <source>
        <dbReference type="EMBL" id="KAK3606933.1"/>
    </source>
</evidence>
<dbReference type="InterPro" id="IPR015590">
    <property type="entry name" value="Aldehyde_DH_dom"/>
</dbReference>
<dbReference type="InterPro" id="IPR016160">
    <property type="entry name" value="Ald_DH_CS_CYS"/>
</dbReference>